<organism evidence="7 8">
    <name type="scientific">Vibrio qinghaiensis</name>
    <dbReference type="NCBI Taxonomy" id="2025808"/>
    <lineage>
        <taxon>Bacteria</taxon>
        <taxon>Pseudomonadati</taxon>
        <taxon>Pseudomonadota</taxon>
        <taxon>Gammaproteobacteria</taxon>
        <taxon>Vibrionales</taxon>
        <taxon>Vibrionaceae</taxon>
        <taxon>Vibrio</taxon>
    </lineage>
</organism>
<comment type="similarity">
    <text evidence="2 4">Belongs to the bacterial solute-binding protein 3 family.</text>
</comment>
<keyword evidence="3" id="KW-0732">Signal</keyword>
<dbReference type="GO" id="GO:0030313">
    <property type="term" value="C:cell envelope"/>
    <property type="evidence" value="ECO:0007669"/>
    <property type="project" value="UniProtKB-SubCell"/>
</dbReference>
<evidence type="ECO:0000313" key="8">
    <source>
        <dbReference type="Proteomes" id="UP000215148"/>
    </source>
</evidence>
<feature type="domain" description="Solute-binding protein family 3/N-terminal" evidence="6">
    <location>
        <begin position="71"/>
        <end position="292"/>
    </location>
</feature>
<protein>
    <submittedName>
        <fullName evidence="7">Amino acid ABC transporter substrate-binding protein</fullName>
    </submittedName>
</protein>
<dbReference type="CDD" id="cd13709">
    <property type="entry name" value="PBP2_YxeM"/>
    <property type="match status" value="1"/>
</dbReference>
<evidence type="ECO:0000313" key="7">
    <source>
        <dbReference type="EMBL" id="ASU23508.1"/>
    </source>
</evidence>
<evidence type="ECO:0000256" key="2">
    <source>
        <dbReference type="ARBA" id="ARBA00010333"/>
    </source>
</evidence>
<keyword evidence="5" id="KW-0472">Membrane</keyword>
<dbReference type="PROSITE" id="PS01039">
    <property type="entry name" value="SBP_BACTERIAL_3"/>
    <property type="match status" value="1"/>
</dbReference>
<name>A0A223N178_9VIBR</name>
<keyword evidence="5" id="KW-0812">Transmembrane</keyword>
<evidence type="ECO:0000256" key="5">
    <source>
        <dbReference type="SAM" id="Phobius"/>
    </source>
</evidence>
<keyword evidence="8" id="KW-1185">Reference proteome</keyword>
<dbReference type="Pfam" id="PF00497">
    <property type="entry name" value="SBP_bac_3"/>
    <property type="match status" value="1"/>
</dbReference>
<dbReference type="Proteomes" id="UP000215148">
    <property type="component" value="Chromosome 1"/>
</dbReference>
<evidence type="ECO:0000256" key="4">
    <source>
        <dbReference type="RuleBase" id="RU003744"/>
    </source>
</evidence>
<proteinExistence type="inferred from homology"/>
<dbReference type="SMART" id="SM00062">
    <property type="entry name" value="PBPb"/>
    <property type="match status" value="1"/>
</dbReference>
<dbReference type="InterPro" id="IPR018313">
    <property type="entry name" value="SBP_3_CS"/>
</dbReference>
<dbReference type="SUPFAM" id="SSF53850">
    <property type="entry name" value="Periplasmic binding protein-like II"/>
    <property type="match status" value="1"/>
</dbReference>
<dbReference type="PANTHER" id="PTHR35936:SF19">
    <property type="entry name" value="AMINO-ACID-BINDING PROTEIN YXEM-RELATED"/>
    <property type="match status" value="1"/>
</dbReference>
<dbReference type="InterPro" id="IPR001638">
    <property type="entry name" value="Solute-binding_3/MltF_N"/>
</dbReference>
<feature type="transmembrane region" description="Helical" evidence="5">
    <location>
        <begin position="25"/>
        <end position="43"/>
    </location>
</feature>
<reference evidence="7 8" key="1">
    <citation type="submission" date="2017-08" db="EMBL/GenBank/DDBJ databases">
        <title>The Vibrio qinghaiensis sp.-Q67 is a luminous bacteria isolated firstly from Qinghai lake, Qinghai province, China, which has been proved to be very sensitive to detect environmental and food pollutants. Therefore, complete genome analysis of V. qinghaiensis sp.-Q67 highlights the potential application of this strain on detection of hazards in the contaminated environments.</title>
        <authorList>
            <person name="Gong L."/>
        </authorList>
    </citation>
    <scope>NUCLEOTIDE SEQUENCE [LARGE SCALE GENOMIC DNA]</scope>
    <source>
        <strain evidence="7 8">Q67</strain>
    </source>
</reference>
<dbReference type="FunFam" id="3.40.190.10:FF:000225">
    <property type="entry name" value="Amino acid ABC transporter substrate-binding protein"/>
    <property type="match status" value="1"/>
</dbReference>
<comment type="subcellular location">
    <subcellularLocation>
        <location evidence="1">Cell envelope</location>
    </subcellularLocation>
</comment>
<dbReference type="KEGG" id="vqi:CCZ37_00005"/>
<evidence type="ECO:0000256" key="3">
    <source>
        <dbReference type="ARBA" id="ARBA00022729"/>
    </source>
</evidence>
<dbReference type="PANTHER" id="PTHR35936">
    <property type="entry name" value="MEMBRANE-BOUND LYTIC MUREIN TRANSGLYCOSYLASE F"/>
    <property type="match status" value="1"/>
</dbReference>
<keyword evidence="5" id="KW-1133">Transmembrane helix</keyword>
<gene>
    <name evidence="7" type="ORF">CCZ37_00005</name>
</gene>
<accession>A0A223N178</accession>
<evidence type="ECO:0000256" key="1">
    <source>
        <dbReference type="ARBA" id="ARBA00004196"/>
    </source>
</evidence>
<dbReference type="EMBL" id="CP022741">
    <property type="protein sequence ID" value="ASU23508.1"/>
    <property type="molecule type" value="Genomic_DNA"/>
</dbReference>
<dbReference type="Gene3D" id="3.40.190.10">
    <property type="entry name" value="Periplasmic binding protein-like II"/>
    <property type="match status" value="2"/>
</dbReference>
<sequence>MIHIYKDPLYLSPIVSLCSVMVNNYWLFILLSALPVTSLSINIRSFKMKNWVKVAITAIALSAASVHAATEIKVGMSGRYFPFTFVKQDKLQGFEVDVWDEIGKRNDYDVKYVTANFSGLFGLLETGRIDTISNQITVTEARKAKYLFADPYVIDGAQITVRKDNDSIKGIDDLAGKTVAVNLGSNFEQLLRSFDKDNKIIIKTYDTGIEHDVALGRADAFVMDRLSALELIKTTGLPLQLAGHPFETIENAWPFVNNEQGQKLQAEVNQALASMRADGTLSAISEKWFAADITNK</sequence>
<dbReference type="AlphaFoldDB" id="A0A223N178"/>
<evidence type="ECO:0000259" key="6">
    <source>
        <dbReference type="SMART" id="SM00062"/>
    </source>
</evidence>